<dbReference type="InterPro" id="IPR056632">
    <property type="entry name" value="DUF7730"/>
</dbReference>
<accession>A0ABR1RWV3</accession>
<keyword evidence="3" id="KW-1185">Reference proteome</keyword>
<evidence type="ECO:0000313" key="3">
    <source>
        <dbReference type="Proteomes" id="UP001444661"/>
    </source>
</evidence>
<evidence type="ECO:0000259" key="1">
    <source>
        <dbReference type="Pfam" id="PF24864"/>
    </source>
</evidence>
<proteinExistence type="predicted"/>
<name>A0ABR1RWV3_9PEZI</name>
<dbReference type="Proteomes" id="UP001444661">
    <property type="component" value="Unassembled WGS sequence"/>
</dbReference>
<evidence type="ECO:0000313" key="2">
    <source>
        <dbReference type="EMBL" id="KAK8022406.1"/>
    </source>
</evidence>
<dbReference type="EMBL" id="JAQQWK010000012">
    <property type="protein sequence ID" value="KAK8022406.1"/>
    <property type="molecule type" value="Genomic_DNA"/>
</dbReference>
<comment type="caution">
    <text evidence="2">The sequence shown here is derived from an EMBL/GenBank/DDBJ whole genome shotgun (WGS) entry which is preliminary data.</text>
</comment>
<dbReference type="PANTHER" id="PTHR42085:SF1">
    <property type="entry name" value="F-BOX DOMAIN-CONTAINING PROTEIN"/>
    <property type="match status" value="1"/>
</dbReference>
<sequence>MASPLNPFRTTLLSLPPELRNQIWGLVVRREKPIHLRRPSPVSGQANNQTTKLDATDGHILAAFRRSVSIAHAHRPAATSNAIFRVNRQMFVEAFAVFCSANRFLVTDPHVASSCLQFIYHPDLSRSPRLNLGPVTFWIDGASTAKDWAELIYYLKRTQRGSSSANQQLRLFFRTPCFDVTMRSWETSYCTEPTRFVVASIKDPGGRNDVVGTLGRITEADYSYSKGPGLSMLQLASCLFETEIGFCETLAHVPF</sequence>
<feature type="domain" description="DUF7730" evidence="1">
    <location>
        <begin position="12"/>
        <end position="113"/>
    </location>
</feature>
<reference evidence="2 3" key="1">
    <citation type="submission" date="2023-01" db="EMBL/GenBank/DDBJ databases">
        <title>Analysis of 21 Apiospora genomes using comparative genomics revels a genus with tremendous synthesis potential of carbohydrate active enzymes and secondary metabolites.</title>
        <authorList>
            <person name="Sorensen T."/>
        </authorList>
    </citation>
    <scope>NUCLEOTIDE SEQUENCE [LARGE SCALE GENOMIC DNA]</scope>
    <source>
        <strain evidence="2 3">CBS 33761</strain>
    </source>
</reference>
<organism evidence="2 3">
    <name type="scientific">Apiospora rasikravindrae</name>
    <dbReference type="NCBI Taxonomy" id="990691"/>
    <lineage>
        <taxon>Eukaryota</taxon>
        <taxon>Fungi</taxon>
        <taxon>Dikarya</taxon>
        <taxon>Ascomycota</taxon>
        <taxon>Pezizomycotina</taxon>
        <taxon>Sordariomycetes</taxon>
        <taxon>Xylariomycetidae</taxon>
        <taxon>Amphisphaeriales</taxon>
        <taxon>Apiosporaceae</taxon>
        <taxon>Apiospora</taxon>
    </lineage>
</organism>
<protein>
    <recommendedName>
        <fullName evidence="1">DUF7730 domain-containing protein</fullName>
    </recommendedName>
</protein>
<gene>
    <name evidence="2" type="ORF">PG993_013173</name>
</gene>
<dbReference type="PANTHER" id="PTHR42085">
    <property type="entry name" value="F-BOX DOMAIN-CONTAINING PROTEIN"/>
    <property type="match status" value="1"/>
</dbReference>
<dbReference type="InterPro" id="IPR038883">
    <property type="entry name" value="AN11006-like"/>
</dbReference>
<dbReference type="Pfam" id="PF24864">
    <property type="entry name" value="DUF7730"/>
    <property type="match status" value="1"/>
</dbReference>